<evidence type="ECO:0000313" key="9">
    <source>
        <dbReference type="EMBL" id="MEJ5975884.1"/>
    </source>
</evidence>
<keyword evidence="7 8" id="KW-0472">Membrane</keyword>
<dbReference type="RefSeq" id="WP_339585813.1">
    <property type="nucleotide sequence ID" value="NZ_JBBHJZ010000001.1"/>
</dbReference>
<dbReference type="InterPro" id="IPR007227">
    <property type="entry name" value="Cell_shape_determining_MreD"/>
</dbReference>
<feature type="transmembrane region" description="Helical" evidence="8">
    <location>
        <begin position="151"/>
        <end position="172"/>
    </location>
</feature>
<keyword evidence="3" id="KW-1003">Cell membrane</keyword>
<organism evidence="9 10">
    <name type="scientific">Novosphingobium anseongense</name>
    <dbReference type="NCBI Taxonomy" id="3133436"/>
    <lineage>
        <taxon>Bacteria</taxon>
        <taxon>Pseudomonadati</taxon>
        <taxon>Pseudomonadota</taxon>
        <taxon>Alphaproteobacteria</taxon>
        <taxon>Sphingomonadales</taxon>
        <taxon>Sphingomonadaceae</taxon>
        <taxon>Novosphingobium</taxon>
    </lineage>
</organism>
<evidence type="ECO:0000256" key="6">
    <source>
        <dbReference type="ARBA" id="ARBA00022989"/>
    </source>
</evidence>
<dbReference type="EMBL" id="JBBHJZ010000001">
    <property type="protein sequence ID" value="MEJ5975884.1"/>
    <property type="molecule type" value="Genomic_DNA"/>
</dbReference>
<feature type="transmembrane region" description="Helical" evidence="8">
    <location>
        <begin position="86"/>
        <end position="105"/>
    </location>
</feature>
<evidence type="ECO:0000256" key="2">
    <source>
        <dbReference type="ARBA" id="ARBA00007776"/>
    </source>
</evidence>
<keyword evidence="5" id="KW-0133">Cell shape</keyword>
<feature type="transmembrane region" description="Helical" evidence="8">
    <location>
        <begin position="24"/>
        <end position="46"/>
    </location>
</feature>
<proteinExistence type="inferred from homology"/>
<evidence type="ECO:0000313" key="10">
    <source>
        <dbReference type="Proteomes" id="UP001361239"/>
    </source>
</evidence>
<protein>
    <submittedName>
        <fullName evidence="9">Rod shape-determining protein MreD</fullName>
    </submittedName>
</protein>
<sequence length="185" mass="20409">MPSRLVNAVQSRFRRRINRAPSPFVARSVPWLSIMFASVLPAWLFVASAPYVPPFGFLTLLAWRQLRPGLLPVWAGFPLGFFDDLYSGQPLGSAILLWSLAMIVLEVIELRFPWRNFALEWALATALILVYIVAALGAANAAGGGAHVGVLAPQVILAVLVYPFVGRVVAAFDKFRLIPFMDMSR</sequence>
<reference evidence="9 10" key="1">
    <citation type="submission" date="2024-03" db="EMBL/GenBank/DDBJ databases">
        <authorList>
            <person name="Jo J.-H."/>
        </authorList>
    </citation>
    <scope>NUCLEOTIDE SEQUENCE [LARGE SCALE GENOMIC DNA]</scope>
    <source>
        <strain evidence="9 10">PS1R-30</strain>
    </source>
</reference>
<keyword evidence="10" id="KW-1185">Reference proteome</keyword>
<dbReference type="Pfam" id="PF04093">
    <property type="entry name" value="MreD"/>
    <property type="match status" value="1"/>
</dbReference>
<evidence type="ECO:0000256" key="7">
    <source>
        <dbReference type="ARBA" id="ARBA00023136"/>
    </source>
</evidence>
<feature type="transmembrane region" description="Helical" evidence="8">
    <location>
        <begin position="117"/>
        <end position="139"/>
    </location>
</feature>
<gene>
    <name evidence="9" type="primary">mreD</name>
    <name evidence="9" type="ORF">WG901_04515</name>
</gene>
<evidence type="ECO:0000256" key="3">
    <source>
        <dbReference type="ARBA" id="ARBA00022475"/>
    </source>
</evidence>
<accession>A0ABU8RS25</accession>
<comment type="similarity">
    <text evidence="2">Belongs to the MreD family.</text>
</comment>
<name>A0ABU8RS25_9SPHN</name>
<comment type="subcellular location">
    <subcellularLocation>
        <location evidence="1">Cell membrane</location>
        <topology evidence="1">Multi-pass membrane protein</topology>
    </subcellularLocation>
</comment>
<keyword evidence="4 8" id="KW-0812">Transmembrane</keyword>
<evidence type="ECO:0000256" key="4">
    <source>
        <dbReference type="ARBA" id="ARBA00022692"/>
    </source>
</evidence>
<evidence type="ECO:0000256" key="1">
    <source>
        <dbReference type="ARBA" id="ARBA00004651"/>
    </source>
</evidence>
<evidence type="ECO:0000256" key="5">
    <source>
        <dbReference type="ARBA" id="ARBA00022960"/>
    </source>
</evidence>
<dbReference type="Proteomes" id="UP001361239">
    <property type="component" value="Unassembled WGS sequence"/>
</dbReference>
<evidence type="ECO:0000256" key="8">
    <source>
        <dbReference type="SAM" id="Phobius"/>
    </source>
</evidence>
<keyword evidence="6 8" id="KW-1133">Transmembrane helix</keyword>
<comment type="caution">
    <text evidence="9">The sequence shown here is derived from an EMBL/GenBank/DDBJ whole genome shotgun (WGS) entry which is preliminary data.</text>
</comment>